<evidence type="ECO:0000313" key="1">
    <source>
        <dbReference type="EMBL" id="GBM96276.1"/>
    </source>
</evidence>
<name>A0A4Y2K407_ARAVE</name>
<dbReference type="OrthoDB" id="412285at2759"/>
<accession>A0A4Y2K407</accession>
<dbReference type="AlphaFoldDB" id="A0A4Y2K407"/>
<comment type="caution">
    <text evidence="1">The sequence shown here is derived from an EMBL/GenBank/DDBJ whole genome shotgun (WGS) entry which is preliminary data.</text>
</comment>
<dbReference type="PANTHER" id="PTHR11439">
    <property type="entry name" value="GAG-POL-RELATED RETROTRANSPOSON"/>
    <property type="match status" value="1"/>
</dbReference>
<dbReference type="CDD" id="cd09272">
    <property type="entry name" value="RNase_HI_RT_Ty1"/>
    <property type="match status" value="1"/>
</dbReference>
<organism evidence="1 2">
    <name type="scientific">Araneus ventricosus</name>
    <name type="common">Orbweaver spider</name>
    <name type="synonym">Epeira ventricosa</name>
    <dbReference type="NCBI Taxonomy" id="182803"/>
    <lineage>
        <taxon>Eukaryota</taxon>
        <taxon>Metazoa</taxon>
        <taxon>Ecdysozoa</taxon>
        <taxon>Arthropoda</taxon>
        <taxon>Chelicerata</taxon>
        <taxon>Arachnida</taxon>
        <taxon>Araneae</taxon>
        <taxon>Araneomorphae</taxon>
        <taxon>Entelegynae</taxon>
        <taxon>Araneoidea</taxon>
        <taxon>Araneidae</taxon>
        <taxon>Araneus</taxon>
    </lineage>
</organism>
<protein>
    <submittedName>
        <fullName evidence="1">Retrovirus-related Pol polyprotein from transposon TNT 1-94</fullName>
    </submittedName>
</protein>
<keyword evidence="2" id="KW-1185">Reference proteome</keyword>
<sequence length="181" mass="20833">MQREFFNGSIWMSRILWMFLVKNITRVKMRFVNEVITEVVSIVFETLDYPKVYNWNSVKRILKYLKGSSEYGLYYPSDNSAEQLKIYTDADYAGDSKTRRSRTGVVSKFANGAISWASQKQKSVVLSTTEAEYVITCEGAKECIWLSRLLSEIGATNDVPVFYVDNSSAVKLVKNSEYHKR</sequence>
<dbReference type="EMBL" id="BGPR01004130">
    <property type="protein sequence ID" value="GBM96276.1"/>
    <property type="molecule type" value="Genomic_DNA"/>
</dbReference>
<evidence type="ECO:0000313" key="2">
    <source>
        <dbReference type="Proteomes" id="UP000499080"/>
    </source>
</evidence>
<reference evidence="1 2" key="1">
    <citation type="journal article" date="2019" name="Sci. Rep.">
        <title>Orb-weaving spider Araneus ventricosus genome elucidates the spidroin gene catalogue.</title>
        <authorList>
            <person name="Kono N."/>
            <person name="Nakamura H."/>
            <person name="Ohtoshi R."/>
            <person name="Moran D.A.P."/>
            <person name="Shinohara A."/>
            <person name="Yoshida Y."/>
            <person name="Fujiwara M."/>
            <person name="Mori M."/>
            <person name="Tomita M."/>
            <person name="Arakawa K."/>
        </authorList>
    </citation>
    <scope>NUCLEOTIDE SEQUENCE [LARGE SCALE GENOMIC DNA]</scope>
</reference>
<gene>
    <name evidence="1" type="primary">POLX_1670</name>
    <name evidence="1" type="ORF">AVEN_173043_1</name>
</gene>
<dbReference type="Proteomes" id="UP000499080">
    <property type="component" value="Unassembled WGS sequence"/>
</dbReference>
<proteinExistence type="predicted"/>
<dbReference type="PANTHER" id="PTHR11439:SF483">
    <property type="entry name" value="PEPTIDE SYNTHASE GLIP-LIKE, PUTATIVE (AFU_ORTHOLOGUE AFUA_3G12920)-RELATED"/>
    <property type="match status" value="1"/>
</dbReference>